<dbReference type="RefSeq" id="WP_280942207.1">
    <property type="nucleotide sequence ID" value="NZ_JARYGX010000017.1"/>
</dbReference>
<feature type="transmembrane region" description="Helical" evidence="2">
    <location>
        <begin position="142"/>
        <end position="162"/>
    </location>
</feature>
<evidence type="ECO:0000256" key="1">
    <source>
        <dbReference type="SAM" id="MobiDB-lite"/>
    </source>
</evidence>
<feature type="region of interest" description="Disordered" evidence="1">
    <location>
        <begin position="366"/>
        <end position="414"/>
    </location>
</feature>
<dbReference type="Pfam" id="PF16697">
    <property type="entry name" value="Yop-YscD_cpl"/>
    <property type="match status" value="1"/>
</dbReference>
<dbReference type="Proteomes" id="UP001160550">
    <property type="component" value="Unassembled WGS sequence"/>
</dbReference>
<reference evidence="4" key="2">
    <citation type="submission" date="2023-04" db="EMBL/GenBank/DDBJ databases">
        <authorList>
            <person name="Sun J.-Q."/>
        </authorList>
    </citation>
    <scope>NUCLEOTIDE SEQUENCE</scope>
    <source>
        <strain evidence="4">CC-YY355</strain>
    </source>
</reference>
<organism evidence="4 5">
    <name type="scientific">Luteimonas composti</name>
    <dbReference type="NCBI Taxonomy" id="398257"/>
    <lineage>
        <taxon>Bacteria</taxon>
        <taxon>Pseudomonadati</taxon>
        <taxon>Pseudomonadota</taxon>
        <taxon>Gammaproteobacteria</taxon>
        <taxon>Lysobacterales</taxon>
        <taxon>Lysobacteraceae</taxon>
        <taxon>Luteimonas</taxon>
    </lineage>
</organism>
<protein>
    <submittedName>
        <fullName evidence="4">FHA domain-containing protein</fullName>
    </submittedName>
</protein>
<gene>
    <name evidence="4" type="ORF">QF205_07880</name>
</gene>
<evidence type="ECO:0000313" key="5">
    <source>
        <dbReference type="Proteomes" id="UP001160550"/>
    </source>
</evidence>
<dbReference type="SUPFAM" id="SSF49879">
    <property type="entry name" value="SMAD/FHA domain"/>
    <property type="match status" value="1"/>
</dbReference>
<comment type="caution">
    <text evidence="4">The sequence shown here is derived from an EMBL/GenBank/DDBJ whole genome shotgun (WGS) entry which is preliminary data.</text>
</comment>
<dbReference type="EMBL" id="JARYGX010000017">
    <property type="protein sequence ID" value="MDH7452995.1"/>
    <property type="molecule type" value="Genomic_DNA"/>
</dbReference>
<dbReference type="Gene3D" id="2.60.200.20">
    <property type="match status" value="1"/>
</dbReference>
<proteinExistence type="predicted"/>
<dbReference type="CDD" id="cd00060">
    <property type="entry name" value="FHA"/>
    <property type="match status" value="1"/>
</dbReference>
<sequence length="414" mass="42900">MPSPKTAHPDPNAHDGAVLRIVAGLHAGATRPLSRREMVLVGSGDDCDVVLADPGVAPHHALLNIVDGRFHLRALDAPMELPGGTLHPGDPVEVAQVQRVGLGQAAIAFGPADAVEWLTLAPGPGADAPLVRPRPAFASRMPLIAGVAVLALSALAIVAAMMPTPPPAVDVEHRLRELAREFEVTEVDIRRDVDGRAVLAGTVDDSATRERLESRIASEGLAAGVALRSGQDLAVDVAEVMRTGGYSVRAEYLGDNNVRVTGDLGDDPEALRGFITSRAMVETGVNRVVPVNLRAPAPDAMADAGSPREGDKAHIVSIVRGETPHLVDAEGNVYHDGAHVPGWGELVSIGQFAHVIQADGTLVKLTPSPAPPPAPEPETEPADNPAAAGPAAGMAAAMPLARREQARGAAARTM</sequence>
<dbReference type="InterPro" id="IPR032030">
    <property type="entry name" value="YscD_cytoplasmic_dom"/>
</dbReference>
<keyword evidence="2" id="KW-1133">Transmembrane helix</keyword>
<reference evidence="4" key="1">
    <citation type="journal article" date="2007" name="Int. J. Syst. Evol. Microbiol.">
        <title>Luteimonas composti sp. nov., a moderately thermophilic bacterium isolated from food waste.</title>
        <authorList>
            <person name="Young C.C."/>
            <person name="Kampfer P."/>
            <person name="Chen W.M."/>
            <person name="Yen W.S."/>
            <person name="Arun A.B."/>
            <person name="Lai W.A."/>
            <person name="Shen F.T."/>
            <person name="Rekha P.D."/>
            <person name="Lin K.Y."/>
            <person name="Chou J.H."/>
        </authorList>
    </citation>
    <scope>NUCLEOTIDE SEQUENCE</scope>
    <source>
        <strain evidence="4">CC-YY355</strain>
    </source>
</reference>
<keyword evidence="2" id="KW-0812">Transmembrane</keyword>
<keyword evidence="5" id="KW-1185">Reference proteome</keyword>
<accession>A0ABT6MRM1</accession>
<keyword evidence="2" id="KW-0472">Membrane</keyword>
<evidence type="ECO:0000313" key="4">
    <source>
        <dbReference type="EMBL" id="MDH7452995.1"/>
    </source>
</evidence>
<evidence type="ECO:0000256" key="2">
    <source>
        <dbReference type="SAM" id="Phobius"/>
    </source>
</evidence>
<evidence type="ECO:0000259" key="3">
    <source>
        <dbReference type="Pfam" id="PF16697"/>
    </source>
</evidence>
<dbReference type="InterPro" id="IPR008984">
    <property type="entry name" value="SMAD_FHA_dom_sf"/>
</dbReference>
<feature type="domain" description="YscD cytoplasmic" evidence="3">
    <location>
        <begin position="20"/>
        <end position="110"/>
    </location>
</feature>
<feature type="compositionally biased region" description="Low complexity" evidence="1">
    <location>
        <begin position="382"/>
        <end position="400"/>
    </location>
</feature>
<name>A0ABT6MRM1_9GAMM</name>